<gene>
    <name evidence="1" type="ORF">OS493_038430</name>
</gene>
<dbReference type="EMBL" id="MU826922">
    <property type="protein sequence ID" value="KAJ7369511.1"/>
    <property type="molecule type" value="Genomic_DNA"/>
</dbReference>
<accession>A0A9W9YU57</accession>
<comment type="caution">
    <text evidence="1">The sequence shown here is derived from an EMBL/GenBank/DDBJ whole genome shotgun (WGS) entry which is preliminary data.</text>
</comment>
<reference evidence="1" key="1">
    <citation type="submission" date="2023-01" db="EMBL/GenBank/DDBJ databases">
        <title>Genome assembly of the deep-sea coral Lophelia pertusa.</title>
        <authorList>
            <person name="Herrera S."/>
            <person name="Cordes E."/>
        </authorList>
    </citation>
    <scope>NUCLEOTIDE SEQUENCE</scope>
    <source>
        <strain evidence="1">USNM1676648</strain>
        <tissue evidence="1">Polyp</tissue>
    </source>
</reference>
<protein>
    <submittedName>
        <fullName evidence="1">Uncharacterized protein</fullName>
    </submittedName>
</protein>
<dbReference type="GO" id="GO:0030544">
    <property type="term" value="F:Hsp70 protein binding"/>
    <property type="evidence" value="ECO:0007669"/>
    <property type="project" value="TreeGrafter"/>
</dbReference>
<keyword evidence="2" id="KW-1185">Reference proteome</keyword>
<name>A0A9W9YU57_9CNID</name>
<dbReference type="Proteomes" id="UP001163046">
    <property type="component" value="Unassembled WGS sequence"/>
</dbReference>
<dbReference type="OrthoDB" id="1262810at2759"/>
<dbReference type="InterPro" id="IPR052972">
    <property type="entry name" value="Sacsin_chaperone_reg"/>
</dbReference>
<evidence type="ECO:0000313" key="2">
    <source>
        <dbReference type="Proteomes" id="UP001163046"/>
    </source>
</evidence>
<dbReference type="PANTHER" id="PTHR15600">
    <property type="entry name" value="SACSIN"/>
    <property type="match status" value="1"/>
</dbReference>
<sequence>MISCCSTEEKKELRRFFSSASFDGDQKSLLWYLPIFDAADGASFIAVREGFQEHKVSPYGFQLPQSLPVPNASRVISLKDYESYTLLQRLGIAVMTPTAFLISIVFSGIHSSFYSHQQISTLMCWVLKQYYSFCNQDGSFSTALRQLPFVLIRSNKVVTPCDVLDPQQPILRQLFENEDDKFPHGDFVNDAILQPLRQLGMRSVPNAEDILHVAKTLHNFHVGVASRKSSALLEFLNTNPLLLDQMVGLYQTLAQALMEERWIQRMENRPSSYPRVMPWFSGDGQFFKPSDVLSQSKANLAGASVPLVSKPCSRALETVFGWNKSPDVDHLLEQLRSACLVSLHDMHVSETYHFQAMVKQIYEEASTNANFTMFTWKIGLDASFPAWIWHGNGFTSPSKMAFVSPCKIDLKPYLYTAPQEFHTTLRSFFQRCGVREAFSESDLLSVLTMIKDKHDTSSEFVRDVADDHNCHVTFSIG</sequence>
<dbReference type="AlphaFoldDB" id="A0A9W9YU57"/>
<organism evidence="1 2">
    <name type="scientific">Desmophyllum pertusum</name>
    <dbReference type="NCBI Taxonomy" id="174260"/>
    <lineage>
        <taxon>Eukaryota</taxon>
        <taxon>Metazoa</taxon>
        <taxon>Cnidaria</taxon>
        <taxon>Anthozoa</taxon>
        <taxon>Hexacorallia</taxon>
        <taxon>Scleractinia</taxon>
        <taxon>Caryophylliina</taxon>
        <taxon>Caryophylliidae</taxon>
        <taxon>Desmophyllum</taxon>
    </lineage>
</organism>
<evidence type="ECO:0000313" key="1">
    <source>
        <dbReference type="EMBL" id="KAJ7369511.1"/>
    </source>
</evidence>
<proteinExistence type="predicted"/>
<dbReference type="PANTHER" id="PTHR15600:SF42">
    <property type="entry name" value="SACSIN"/>
    <property type="match status" value="1"/>
</dbReference>